<proteinExistence type="predicted"/>
<dbReference type="PANTHER" id="PTHR45641:SF19">
    <property type="entry name" value="NEPHROCYSTIN-3"/>
    <property type="match status" value="1"/>
</dbReference>
<dbReference type="OMA" id="QKTEYVA"/>
<dbReference type="AlphaFoldDB" id="A0A078ADH0"/>
<evidence type="ECO:0000256" key="3">
    <source>
        <dbReference type="PROSITE-ProRule" id="PRU00339"/>
    </source>
</evidence>
<feature type="compositionally biased region" description="Basic residues" evidence="4">
    <location>
        <begin position="366"/>
        <end position="376"/>
    </location>
</feature>
<dbReference type="Pfam" id="PF13424">
    <property type="entry name" value="TPR_12"/>
    <property type="match status" value="3"/>
</dbReference>
<feature type="repeat" description="TPR" evidence="3">
    <location>
        <begin position="153"/>
        <end position="186"/>
    </location>
</feature>
<reference evidence="5 6" key="1">
    <citation type="submission" date="2014-06" db="EMBL/GenBank/DDBJ databases">
        <authorList>
            <person name="Swart Estienne"/>
        </authorList>
    </citation>
    <scope>NUCLEOTIDE SEQUENCE [LARGE SCALE GENOMIC DNA]</scope>
    <source>
        <strain evidence="5 6">130c</strain>
    </source>
</reference>
<dbReference type="PROSITE" id="PS50005">
    <property type="entry name" value="TPR"/>
    <property type="match status" value="2"/>
</dbReference>
<dbReference type="InParanoid" id="A0A078ADH0"/>
<feature type="repeat" description="TPR" evidence="3">
    <location>
        <begin position="69"/>
        <end position="102"/>
    </location>
</feature>
<keyword evidence="2 3" id="KW-0802">TPR repeat</keyword>
<name>A0A078ADH0_STYLE</name>
<dbReference type="Proteomes" id="UP000039865">
    <property type="component" value="Unassembled WGS sequence"/>
</dbReference>
<evidence type="ECO:0000313" key="5">
    <source>
        <dbReference type="EMBL" id="CDW79587.1"/>
    </source>
</evidence>
<evidence type="ECO:0000313" key="6">
    <source>
        <dbReference type="Proteomes" id="UP000039865"/>
    </source>
</evidence>
<evidence type="ECO:0000256" key="1">
    <source>
        <dbReference type="ARBA" id="ARBA00022737"/>
    </source>
</evidence>
<keyword evidence="1" id="KW-0677">Repeat</keyword>
<feature type="region of interest" description="Disordered" evidence="4">
    <location>
        <begin position="346"/>
        <end position="376"/>
    </location>
</feature>
<dbReference type="SUPFAM" id="SSF48452">
    <property type="entry name" value="TPR-like"/>
    <property type="match status" value="2"/>
</dbReference>
<protein>
    <submittedName>
        <fullName evidence="5">Tpr domain containing protein</fullName>
    </submittedName>
</protein>
<organism evidence="5 6">
    <name type="scientific">Stylonychia lemnae</name>
    <name type="common">Ciliate</name>
    <dbReference type="NCBI Taxonomy" id="5949"/>
    <lineage>
        <taxon>Eukaryota</taxon>
        <taxon>Sar</taxon>
        <taxon>Alveolata</taxon>
        <taxon>Ciliophora</taxon>
        <taxon>Intramacronucleata</taxon>
        <taxon>Spirotrichea</taxon>
        <taxon>Stichotrichia</taxon>
        <taxon>Sporadotrichida</taxon>
        <taxon>Oxytrichidae</taxon>
        <taxon>Stylonychinae</taxon>
        <taxon>Stylonychia</taxon>
    </lineage>
</organism>
<dbReference type="PANTHER" id="PTHR45641">
    <property type="entry name" value="TETRATRICOPEPTIDE REPEAT PROTEIN (AFU_ORTHOLOGUE AFUA_6G03870)"/>
    <property type="match status" value="1"/>
</dbReference>
<dbReference type="OrthoDB" id="626167at2759"/>
<gene>
    <name evidence="5" type="primary">Contig10639.g11358</name>
    <name evidence="5" type="ORF">STYLEM_8577</name>
</gene>
<evidence type="ECO:0000256" key="2">
    <source>
        <dbReference type="ARBA" id="ARBA00022803"/>
    </source>
</evidence>
<dbReference type="InterPro" id="IPR019734">
    <property type="entry name" value="TPR_rpt"/>
</dbReference>
<accession>A0A078ADH0</accession>
<dbReference type="EMBL" id="CCKQ01008143">
    <property type="protein sequence ID" value="CDW79587.1"/>
    <property type="molecule type" value="Genomic_DNA"/>
</dbReference>
<dbReference type="InterPro" id="IPR011990">
    <property type="entry name" value="TPR-like_helical_dom_sf"/>
</dbReference>
<dbReference type="Gene3D" id="1.25.40.10">
    <property type="entry name" value="Tetratricopeptide repeat domain"/>
    <property type="match status" value="2"/>
</dbReference>
<dbReference type="SMART" id="SM00028">
    <property type="entry name" value="TPR"/>
    <property type="match status" value="5"/>
</dbReference>
<sequence length="396" mass="45227">MRKTEHQMNLLEVKDLKEQSKLGFSNQRFASEAYLNFKYYEQALDHLTTALKLNGSLFSKLEETKQFHSHILTLLGKCYMEAGNHKDALSLIEKSLKMNKQVQGEDHPSNCTIMIAMAHVYLKMKDFDNATNTLFTVWEISQAKFGDNSEEVGQAYYELANAHLKKKDYNEAIKYQRKALQVYQGLENFRDSDHIANIAITLSKWLEIVEQIDEALEALKQAEQIYEYNYSVVDKRTCKVKRNIALLFLKANKYDEALEELKEVEELEKSLYGDNSVQLGKTFKVIGTLYLINSNPSEARDYLMRAHSIFESKGLLKLLKEVKNKLKMLNSTVKLAADAVAAEALDSGDDSGQGSPERKSAEAAFKAKKKKGLKKKVKKTVFRNNFIKESDSNQAQ</sequence>
<keyword evidence="6" id="KW-1185">Reference proteome</keyword>
<evidence type="ECO:0000256" key="4">
    <source>
        <dbReference type="SAM" id="MobiDB-lite"/>
    </source>
</evidence>